<dbReference type="Pfam" id="PF00069">
    <property type="entry name" value="Pkinase"/>
    <property type="match status" value="1"/>
</dbReference>
<comment type="catalytic activity">
    <reaction evidence="10">
        <text>L-seryl-[protein] + ATP = O-phospho-L-seryl-[protein] + ADP + H(+)</text>
        <dbReference type="Rhea" id="RHEA:17989"/>
        <dbReference type="Rhea" id="RHEA-COMP:9863"/>
        <dbReference type="Rhea" id="RHEA-COMP:11604"/>
        <dbReference type="ChEBI" id="CHEBI:15378"/>
        <dbReference type="ChEBI" id="CHEBI:29999"/>
        <dbReference type="ChEBI" id="CHEBI:30616"/>
        <dbReference type="ChEBI" id="CHEBI:83421"/>
        <dbReference type="ChEBI" id="CHEBI:456216"/>
        <dbReference type="EC" id="2.7.11.1"/>
    </reaction>
</comment>
<dbReference type="GO" id="GO:0005524">
    <property type="term" value="F:ATP binding"/>
    <property type="evidence" value="ECO:0007669"/>
    <property type="project" value="UniProtKB-KW"/>
</dbReference>
<evidence type="ECO:0000256" key="4">
    <source>
        <dbReference type="ARBA" id="ARBA00022741"/>
    </source>
</evidence>
<evidence type="ECO:0000256" key="8">
    <source>
        <dbReference type="ARBA" id="ARBA00038181"/>
    </source>
</evidence>
<keyword evidence="2" id="KW-0723">Serine/threonine-protein kinase</keyword>
<dbReference type="PROSITE" id="PS50011">
    <property type="entry name" value="PROTEIN_KINASE_DOM"/>
    <property type="match status" value="1"/>
</dbReference>
<evidence type="ECO:0000313" key="14">
    <source>
        <dbReference type="Proteomes" id="UP001166674"/>
    </source>
</evidence>
<dbReference type="EC" id="2.7.11.1" evidence="1"/>
<dbReference type="AlphaFoldDB" id="A0AA41T9Y1"/>
<comment type="catalytic activity">
    <reaction evidence="9">
        <text>L-threonyl-[protein] + ATP = O-phospho-L-threonyl-[protein] + ADP + H(+)</text>
        <dbReference type="Rhea" id="RHEA:46608"/>
        <dbReference type="Rhea" id="RHEA-COMP:11060"/>
        <dbReference type="Rhea" id="RHEA-COMP:11605"/>
        <dbReference type="ChEBI" id="CHEBI:15378"/>
        <dbReference type="ChEBI" id="CHEBI:30013"/>
        <dbReference type="ChEBI" id="CHEBI:30616"/>
        <dbReference type="ChEBI" id="CHEBI:61977"/>
        <dbReference type="ChEBI" id="CHEBI:456216"/>
        <dbReference type="EC" id="2.7.11.1"/>
    </reaction>
</comment>
<evidence type="ECO:0000256" key="10">
    <source>
        <dbReference type="ARBA" id="ARBA00048679"/>
    </source>
</evidence>
<name>A0AA41T9Y1_SCICA</name>
<evidence type="ECO:0000256" key="9">
    <source>
        <dbReference type="ARBA" id="ARBA00047899"/>
    </source>
</evidence>
<accession>A0AA41T9Y1</accession>
<evidence type="ECO:0000256" key="5">
    <source>
        <dbReference type="ARBA" id="ARBA00022777"/>
    </source>
</evidence>
<dbReference type="EMBL" id="JAATJV010427277">
    <property type="protein sequence ID" value="MBZ3888899.1"/>
    <property type="molecule type" value="Genomic_DNA"/>
</dbReference>
<dbReference type="PANTHER" id="PTHR24346:SF95">
    <property type="entry name" value="SPERM MOTILITY KINASE 3A"/>
    <property type="match status" value="1"/>
</dbReference>
<keyword evidence="3" id="KW-0808">Transferase</keyword>
<comment type="caution">
    <text evidence="13">The sequence shown here is derived from an EMBL/GenBank/DDBJ whole genome shotgun (WGS) entry which is preliminary data.</text>
</comment>
<feature type="region of interest" description="Disordered" evidence="11">
    <location>
        <begin position="220"/>
        <end position="243"/>
    </location>
</feature>
<dbReference type="FunFam" id="1.10.510.10:FF:000571">
    <property type="entry name" value="Maternal embryonic leucine zipper kinase"/>
    <property type="match status" value="1"/>
</dbReference>
<dbReference type="GO" id="GO:0035556">
    <property type="term" value="P:intracellular signal transduction"/>
    <property type="evidence" value="ECO:0007669"/>
    <property type="project" value="TreeGrafter"/>
</dbReference>
<dbReference type="PROSITE" id="PS00108">
    <property type="entry name" value="PROTEIN_KINASE_ST"/>
    <property type="match status" value="1"/>
</dbReference>
<keyword evidence="14" id="KW-1185">Reference proteome</keyword>
<comment type="similarity">
    <text evidence="8">Belongs to the protein kinase superfamily. CAMK Ser/Thr protein kinase family. Smok subfamily.</text>
</comment>
<dbReference type="Proteomes" id="UP001166674">
    <property type="component" value="Unassembled WGS sequence"/>
</dbReference>
<keyword evidence="4" id="KW-0547">Nucleotide-binding</keyword>
<keyword evidence="5 13" id="KW-0418">Kinase</keyword>
<gene>
    <name evidence="13" type="ORF">SUZIE_200260</name>
</gene>
<organism evidence="13 14">
    <name type="scientific">Sciurus carolinensis</name>
    <name type="common">Eastern gray squirrel</name>
    <dbReference type="NCBI Taxonomy" id="30640"/>
    <lineage>
        <taxon>Eukaryota</taxon>
        <taxon>Metazoa</taxon>
        <taxon>Chordata</taxon>
        <taxon>Craniata</taxon>
        <taxon>Vertebrata</taxon>
        <taxon>Euteleostomi</taxon>
        <taxon>Mammalia</taxon>
        <taxon>Eutheria</taxon>
        <taxon>Euarchontoglires</taxon>
        <taxon>Glires</taxon>
        <taxon>Rodentia</taxon>
        <taxon>Sciuromorpha</taxon>
        <taxon>Sciuridae</taxon>
        <taxon>Sciurinae</taxon>
        <taxon>Sciurini</taxon>
        <taxon>Sciurus</taxon>
    </lineage>
</organism>
<evidence type="ECO:0000256" key="11">
    <source>
        <dbReference type="SAM" id="MobiDB-lite"/>
    </source>
</evidence>
<dbReference type="GO" id="GO:0004674">
    <property type="term" value="F:protein serine/threonine kinase activity"/>
    <property type="evidence" value="ECO:0007669"/>
    <property type="project" value="UniProtKB-KW"/>
</dbReference>
<evidence type="ECO:0000256" key="7">
    <source>
        <dbReference type="ARBA" id="ARBA00037391"/>
    </source>
</evidence>
<dbReference type="InterPro" id="IPR000719">
    <property type="entry name" value="Prot_kinase_dom"/>
</dbReference>
<evidence type="ECO:0000313" key="13">
    <source>
        <dbReference type="EMBL" id="MBZ3888899.1"/>
    </source>
</evidence>
<evidence type="ECO:0000256" key="3">
    <source>
        <dbReference type="ARBA" id="ARBA00022679"/>
    </source>
</evidence>
<comment type="function">
    <text evidence="7">May play a role in sperm motility, especially in the regulation of flagellar function.</text>
</comment>
<evidence type="ECO:0000256" key="1">
    <source>
        <dbReference type="ARBA" id="ARBA00012513"/>
    </source>
</evidence>
<dbReference type="SUPFAM" id="SSF56112">
    <property type="entry name" value="Protein kinase-like (PK-like)"/>
    <property type="match status" value="1"/>
</dbReference>
<evidence type="ECO:0000259" key="12">
    <source>
        <dbReference type="PROSITE" id="PS50011"/>
    </source>
</evidence>
<sequence length="243" mass="27223">MSKGSESSVALQRQSCWSEPAFGDHDMVLQDTGTGGFTQVKLACHLLTGTVVLAIVAWNFPYLTEPDIVVDLDNPNVIHLFQVIETKDYIFLIMERVGGEQLWDLIAETDGMQEEDACRLFRQIMQAMQHCHTNGILHLDLKPENVVVDTSSKVKLIDFGLSTRFTARKKLKKFGGTALYVAPEIVCEKASEPPAPQQMSGARYHSLHHAHREMPILGKKPEEGEEAGQYFPARLQERAEPHP</sequence>
<dbReference type="PANTHER" id="PTHR24346">
    <property type="entry name" value="MAP/MICROTUBULE AFFINITY-REGULATING KINASE"/>
    <property type="match status" value="1"/>
</dbReference>
<dbReference type="InterPro" id="IPR008271">
    <property type="entry name" value="Ser/Thr_kinase_AS"/>
</dbReference>
<dbReference type="Gene3D" id="1.10.510.10">
    <property type="entry name" value="Transferase(Phosphotransferase) domain 1"/>
    <property type="match status" value="1"/>
</dbReference>
<keyword evidence="6" id="KW-0067">ATP-binding</keyword>
<evidence type="ECO:0000256" key="2">
    <source>
        <dbReference type="ARBA" id="ARBA00022527"/>
    </source>
</evidence>
<feature type="domain" description="Protein kinase" evidence="12">
    <location>
        <begin position="26"/>
        <end position="243"/>
    </location>
</feature>
<dbReference type="GO" id="GO:0005737">
    <property type="term" value="C:cytoplasm"/>
    <property type="evidence" value="ECO:0007669"/>
    <property type="project" value="TreeGrafter"/>
</dbReference>
<protein>
    <recommendedName>
        <fullName evidence="1">non-specific serine/threonine protein kinase</fullName>
        <ecNumber evidence="1">2.7.11.1</ecNumber>
    </recommendedName>
</protein>
<proteinExistence type="inferred from homology"/>
<evidence type="ECO:0000256" key="6">
    <source>
        <dbReference type="ARBA" id="ARBA00022840"/>
    </source>
</evidence>
<dbReference type="InterPro" id="IPR011009">
    <property type="entry name" value="Kinase-like_dom_sf"/>
</dbReference>
<dbReference type="SMART" id="SM00220">
    <property type="entry name" value="S_TKc"/>
    <property type="match status" value="1"/>
</dbReference>
<reference evidence="13" key="1">
    <citation type="submission" date="2020-03" db="EMBL/GenBank/DDBJ databases">
        <title>Studies in the Genomics of Life Span.</title>
        <authorList>
            <person name="Glass D."/>
        </authorList>
    </citation>
    <scope>NUCLEOTIDE SEQUENCE</scope>
    <source>
        <strain evidence="13">SUZIE</strain>
        <tissue evidence="13">Muscle</tissue>
    </source>
</reference>